<dbReference type="Proteomes" id="UP000285120">
    <property type="component" value="Unassembled WGS sequence"/>
</dbReference>
<keyword evidence="5 6" id="KW-0269">Exonuclease</keyword>
<evidence type="ECO:0000313" key="7">
    <source>
        <dbReference type="EMBL" id="RKD72957.1"/>
    </source>
</evidence>
<name>A0A419V352_9BACL</name>
<sequence>MMSENKELSFEEALKQLESTVNKLEEGDVPLEKALHMYQEGMQLSSLCHDKLKKVEKQMDVIIEENGEIKPLTVDGEDAGE</sequence>
<dbReference type="GO" id="GO:0005829">
    <property type="term" value="C:cytosol"/>
    <property type="evidence" value="ECO:0007669"/>
    <property type="project" value="TreeGrafter"/>
</dbReference>
<comment type="caution">
    <text evidence="7">The sequence shown here is derived from an EMBL/GenBank/DDBJ whole genome shotgun (WGS) entry which is preliminary data.</text>
</comment>
<gene>
    <name evidence="6" type="primary">xseB</name>
    <name evidence="7" type="ORF">ATL39_2154</name>
</gene>
<comment type="catalytic activity">
    <reaction evidence="6">
        <text>Exonucleolytic cleavage in either 5'- to 3'- or 3'- to 5'-direction to yield nucleoside 5'-phosphates.</text>
        <dbReference type="EC" id="3.1.11.6"/>
    </reaction>
</comment>
<proteinExistence type="inferred from homology"/>
<dbReference type="PANTHER" id="PTHR34137:SF1">
    <property type="entry name" value="EXODEOXYRIBONUCLEASE 7 SMALL SUBUNIT"/>
    <property type="match status" value="1"/>
</dbReference>
<evidence type="ECO:0000256" key="1">
    <source>
        <dbReference type="ARBA" id="ARBA00009998"/>
    </source>
</evidence>
<keyword evidence="3 6" id="KW-0540">Nuclease</keyword>
<comment type="subcellular location">
    <subcellularLocation>
        <location evidence="6">Cytoplasm</location>
    </subcellularLocation>
</comment>
<dbReference type="NCBIfam" id="NF010666">
    <property type="entry name" value="PRK14063.1"/>
    <property type="match status" value="1"/>
</dbReference>
<dbReference type="RefSeq" id="WP_120193346.1">
    <property type="nucleotide sequence ID" value="NZ_RAPK01000009.1"/>
</dbReference>
<evidence type="ECO:0000256" key="4">
    <source>
        <dbReference type="ARBA" id="ARBA00022801"/>
    </source>
</evidence>
<dbReference type="GO" id="GO:0006308">
    <property type="term" value="P:DNA catabolic process"/>
    <property type="evidence" value="ECO:0007669"/>
    <property type="project" value="UniProtKB-UniRule"/>
</dbReference>
<dbReference type="AlphaFoldDB" id="A0A419V352"/>
<dbReference type="EC" id="3.1.11.6" evidence="6"/>
<dbReference type="OrthoDB" id="9798666at2"/>
<dbReference type="NCBIfam" id="TIGR01280">
    <property type="entry name" value="xseB"/>
    <property type="match status" value="1"/>
</dbReference>
<dbReference type="Pfam" id="PF02609">
    <property type="entry name" value="Exonuc_VII_S"/>
    <property type="match status" value="1"/>
</dbReference>
<comment type="similarity">
    <text evidence="1 6">Belongs to the XseB family.</text>
</comment>
<dbReference type="EMBL" id="RAPK01000009">
    <property type="protein sequence ID" value="RKD72957.1"/>
    <property type="molecule type" value="Genomic_DNA"/>
</dbReference>
<dbReference type="Gene3D" id="1.10.287.1040">
    <property type="entry name" value="Exonuclease VII, small subunit"/>
    <property type="match status" value="1"/>
</dbReference>
<dbReference type="InterPro" id="IPR003761">
    <property type="entry name" value="Exonuc_VII_S"/>
</dbReference>
<dbReference type="GO" id="GO:0008855">
    <property type="term" value="F:exodeoxyribonuclease VII activity"/>
    <property type="evidence" value="ECO:0007669"/>
    <property type="project" value="UniProtKB-UniRule"/>
</dbReference>
<comment type="function">
    <text evidence="6">Bidirectionally degrades single-stranded DNA into large acid-insoluble oligonucleotides, which are then degraded further into small acid-soluble oligonucleotides.</text>
</comment>
<reference evidence="7 8" key="1">
    <citation type="submission" date="2018-09" db="EMBL/GenBank/DDBJ databases">
        <title>Genomic Encyclopedia of Archaeal and Bacterial Type Strains, Phase II (KMG-II): from individual species to whole genera.</title>
        <authorList>
            <person name="Goeker M."/>
        </authorList>
    </citation>
    <scope>NUCLEOTIDE SEQUENCE [LARGE SCALE GENOMIC DNA]</scope>
    <source>
        <strain evidence="7 8">DSM 17008</strain>
    </source>
</reference>
<organism evidence="7 8">
    <name type="scientific">Sinobaca qinghaiensis</name>
    <dbReference type="NCBI Taxonomy" id="342944"/>
    <lineage>
        <taxon>Bacteria</taxon>
        <taxon>Bacillati</taxon>
        <taxon>Bacillota</taxon>
        <taxon>Bacilli</taxon>
        <taxon>Bacillales</taxon>
        <taxon>Sporolactobacillaceae</taxon>
        <taxon>Sinobaca</taxon>
    </lineage>
</organism>
<evidence type="ECO:0000256" key="3">
    <source>
        <dbReference type="ARBA" id="ARBA00022722"/>
    </source>
</evidence>
<dbReference type="GO" id="GO:0009318">
    <property type="term" value="C:exodeoxyribonuclease VII complex"/>
    <property type="evidence" value="ECO:0007669"/>
    <property type="project" value="UniProtKB-UniRule"/>
</dbReference>
<dbReference type="HAMAP" id="MF_00337">
    <property type="entry name" value="Exonuc_7_S"/>
    <property type="match status" value="1"/>
</dbReference>
<evidence type="ECO:0000256" key="5">
    <source>
        <dbReference type="ARBA" id="ARBA00022839"/>
    </source>
</evidence>
<dbReference type="InterPro" id="IPR037004">
    <property type="entry name" value="Exonuc_VII_ssu_sf"/>
</dbReference>
<keyword evidence="8" id="KW-1185">Reference proteome</keyword>
<protein>
    <recommendedName>
        <fullName evidence="6">Exodeoxyribonuclease 7 small subunit</fullName>
        <ecNumber evidence="6">3.1.11.6</ecNumber>
    </recommendedName>
    <alternativeName>
        <fullName evidence="6">Exodeoxyribonuclease VII small subunit</fullName>
        <shortName evidence="6">Exonuclease VII small subunit</shortName>
    </alternativeName>
</protein>
<dbReference type="PANTHER" id="PTHR34137">
    <property type="entry name" value="EXODEOXYRIBONUCLEASE 7 SMALL SUBUNIT"/>
    <property type="match status" value="1"/>
</dbReference>
<evidence type="ECO:0000256" key="6">
    <source>
        <dbReference type="HAMAP-Rule" id="MF_00337"/>
    </source>
</evidence>
<keyword evidence="2 6" id="KW-0963">Cytoplasm</keyword>
<comment type="subunit">
    <text evidence="6">Heterooligomer composed of large and small subunits.</text>
</comment>
<evidence type="ECO:0000313" key="8">
    <source>
        <dbReference type="Proteomes" id="UP000285120"/>
    </source>
</evidence>
<evidence type="ECO:0000256" key="2">
    <source>
        <dbReference type="ARBA" id="ARBA00022490"/>
    </source>
</evidence>
<accession>A0A419V352</accession>
<dbReference type="SUPFAM" id="SSF116842">
    <property type="entry name" value="XseB-like"/>
    <property type="match status" value="1"/>
</dbReference>
<keyword evidence="4 6" id="KW-0378">Hydrolase</keyword>